<gene>
    <name evidence="1" type="ORF">BpHYR1_038094</name>
</gene>
<dbReference type="EMBL" id="REGN01007563">
    <property type="protein sequence ID" value="RNA05887.1"/>
    <property type="molecule type" value="Genomic_DNA"/>
</dbReference>
<protein>
    <submittedName>
        <fullName evidence="1">Uncharacterized protein</fullName>
    </submittedName>
</protein>
<keyword evidence="2" id="KW-1185">Reference proteome</keyword>
<organism evidence="1 2">
    <name type="scientific">Brachionus plicatilis</name>
    <name type="common">Marine rotifer</name>
    <name type="synonym">Brachionus muelleri</name>
    <dbReference type="NCBI Taxonomy" id="10195"/>
    <lineage>
        <taxon>Eukaryota</taxon>
        <taxon>Metazoa</taxon>
        <taxon>Spiralia</taxon>
        <taxon>Gnathifera</taxon>
        <taxon>Rotifera</taxon>
        <taxon>Eurotatoria</taxon>
        <taxon>Monogononta</taxon>
        <taxon>Pseudotrocha</taxon>
        <taxon>Ploima</taxon>
        <taxon>Brachionidae</taxon>
        <taxon>Brachionus</taxon>
    </lineage>
</organism>
<dbReference type="Proteomes" id="UP000276133">
    <property type="component" value="Unassembled WGS sequence"/>
</dbReference>
<evidence type="ECO:0000313" key="1">
    <source>
        <dbReference type="EMBL" id="RNA05887.1"/>
    </source>
</evidence>
<evidence type="ECO:0000313" key="2">
    <source>
        <dbReference type="Proteomes" id="UP000276133"/>
    </source>
</evidence>
<proteinExistence type="predicted"/>
<comment type="caution">
    <text evidence="1">The sequence shown here is derived from an EMBL/GenBank/DDBJ whole genome shotgun (WGS) entry which is preliminary data.</text>
</comment>
<name>A0A3M7Q393_BRAPC</name>
<dbReference type="AlphaFoldDB" id="A0A3M7Q393"/>
<sequence length="75" mass="8801">MWCSDIFQGLTFIIRYKISNSKKKVILGLFFVAKTRTHKNLITIYPFRESTDKIAALITKYLKQITASKLKIHEH</sequence>
<accession>A0A3M7Q393</accession>
<reference evidence="1 2" key="1">
    <citation type="journal article" date="2018" name="Sci. Rep.">
        <title>Genomic signatures of local adaptation to the degree of environmental predictability in rotifers.</title>
        <authorList>
            <person name="Franch-Gras L."/>
            <person name="Hahn C."/>
            <person name="Garcia-Roger E.M."/>
            <person name="Carmona M.J."/>
            <person name="Serra M."/>
            <person name="Gomez A."/>
        </authorList>
    </citation>
    <scope>NUCLEOTIDE SEQUENCE [LARGE SCALE GENOMIC DNA]</scope>
    <source>
        <strain evidence="1">HYR1</strain>
    </source>
</reference>